<feature type="transmembrane region" description="Helical" evidence="1">
    <location>
        <begin position="127"/>
        <end position="145"/>
    </location>
</feature>
<protein>
    <submittedName>
        <fullName evidence="3">Phosphatase PAP2 family protein</fullName>
    </submittedName>
</protein>
<dbReference type="EMBL" id="JAEOAH010000048">
    <property type="protein sequence ID" value="MBK3497096.1"/>
    <property type="molecule type" value="Genomic_DNA"/>
</dbReference>
<keyword evidence="1" id="KW-1133">Transmembrane helix</keyword>
<dbReference type="Gene3D" id="1.20.144.10">
    <property type="entry name" value="Phosphatidic acid phosphatase type 2/haloperoxidase"/>
    <property type="match status" value="1"/>
</dbReference>
<evidence type="ECO:0000313" key="3">
    <source>
        <dbReference type="EMBL" id="MBK3497096.1"/>
    </source>
</evidence>
<accession>A0ABS1HCH5</accession>
<reference evidence="3 4" key="1">
    <citation type="submission" date="2020-12" db="EMBL/GenBank/DDBJ databases">
        <title>YIM B01967 draft genome.</title>
        <authorList>
            <person name="Yan X."/>
        </authorList>
    </citation>
    <scope>NUCLEOTIDE SEQUENCE [LARGE SCALE GENOMIC DNA]</scope>
    <source>
        <strain evidence="3 4">YIM B01967</strain>
    </source>
</reference>
<dbReference type="InterPro" id="IPR000326">
    <property type="entry name" value="PAP2/HPO"/>
</dbReference>
<evidence type="ECO:0000313" key="4">
    <source>
        <dbReference type="Proteomes" id="UP000618943"/>
    </source>
</evidence>
<gene>
    <name evidence="3" type="ORF">JFL43_20120</name>
</gene>
<feature type="transmembrane region" description="Helical" evidence="1">
    <location>
        <begin position="57"/>
        <end position="75"/>
    </location>
</feature>
<dbReference type="Proteomes" id="UP000618943">
    <property type="component" value="Unassembled WGS sequence"/>
</dbReference>
<feature type="transmembrane region" description="Helical" evidence="1">
    <location>
        <begin position="103"/>
        <end position="120"/>
    </location>
</feature>
<evidence type="ECO:0000259" key="2">
    <source>
        <dbReference type="SMART" id="SM00014"/>
    </source>
</evidence>
<dbReference type="PANTHER" id="PTHR14969">
    <property type="entry name" value="SPHINGOSINE-1-PHOSPHATE PHOSPHOHYDROLASE"/>
    <property type="match status" value="1"/>
</dbReference>
<name>A0ABS1HCH5_9BACL</name>
<proteinExistence type="predicted"/>
<dbReference type="SUPFAM" id="SSF48317">
    <property type="entry name" value="Acid phosphatase/Vanadium-dependent haloperoxidase"/>
    <property type="match status" value="1"/>
</dbReference>
<comment type="caution">
    <text evidence="3">The sequence shown here is derived from an EMBL/GenBank/DDBJ whole genome shotgun (WGS) entry which is preliminary data.</text>
</comment>
<keyword evidence="4" id="KW-1185">Reference proteome</keyword>
<dbReference type="Pfam" id="PF01569">
    <property type="entry name" value="PAP2"/>
    <property type="match status" value="1"/>
</dbReference>
<feature type="domain" description="Phosphatidic acid phosphatase type 2/haloperoxidase" evidence="2">
    <location>
        <begin position="57"/>
        <end position="166"/>
    </location>
</feature>
<dbReference type="RefSeq" id="WP_200750397.1">
    <property type="nucleotide sequence ID" value="NZ_JAEOAH010000048.1"/>
</dbReference>
<feature type="transmembrane region" description="Helical" evidence="1">
    <location>
        <begin position="151"/>
        <end position="172"/>
    </location>
</feature>
<dbReference type="InterPro" id="IPR036938">
    <property type="entry name" value="PAP2/HPO_sf"/>
</dbReference>
<feature type="transmembrane region" description="Helical" evidence="1">
    <location>
        <begin position="24"/>
        <end position="45"/>
    </location>
</feature>
<evidence type="ECO:0000256" key="1">
    <source>
        <dbReference type="SAM" id="Phobius"/>
    </source>
</evidence>
<keyword evidence="1" id="KW-0472">Membrane</keyword>
<organism evidence="3 4">
    <name type="scientific">Viridibacillus soli</name>
    <dbReference type="NCBI Taxonomy" id="2798301"/>
    <lineage>
        <taxon>Bacteria</taxon>
        <taxon>Bacillati</taxon>
        <taxon>Bacillota</taxon>
        <taxon>Bacilli</taxon>
        <taxon>Bacillales</taxon>
        <taxon>Caryophanaceae</taxon>
        <taxon>Viridibacillus</taxon>
    </lineage>
</organism>
<dbReference type="SMART" id="SM00014">
    <property type="entry name" value="acidPPc"/>
    <property type="match status" value="1"/>
</dbReference>
<dbReference type="PANTHER" id="PTHR14969:SF58">
    <property type="entry name" value="UNDECAPRENYL-DIPHOSPHATASE BCRC"/>
    <property type="match status" value="1"/>
</dbReference>
<keyword evidence="1" id="KW-0812">Transmembrane</keyword>
<sequence>MNIDYQLFKLINQFAGQYSILDQLVLLFSKYGPILFGMVFIWLWFSKSKNQHENRKIVLYALTIVILTIGIDKIIEMAYFRPRPYVNHAVTLLFEKSNLDPSFPSNHAAGSFALAFALFWKRRKVGSILIIMACLMALSRIFIGVHYPLDVLAGAIIGLGVTYIVMSLSRLLESPFNQVIHIFSKLSSKTIR</sequence>